<evidence type="ECO:0000313" key="3">
    <source>
        <dbReference type="EMBL" id="TPU59689.1"/>
    </source>
</evidence>
<accession>A0A0M3FMN2</accession>
<feature type="transmembrane region" description="Helical" evidence="1">
    <location>
        <begin position="368"/>
        <end position="390"/>
    </location>
</feature>
<reference evidence="3 5" key="2">
    <citation type="submission" date="2019-06" db="EMBL/GenBank/DDBJ databases">
        <title>A Diverse Panel of Clinical Acinetobacter baumannii for Research Use.</title>
        <authorList>
            <person name="Mcgann P."/>
            <person name="Snesrud E."/>
            <person name="Galac M.R."/>
        </authorList>
    </citation>
    <scope>NUCLEOTIDE SEQUENCE [LARGE SCALE GENOMIC DNA]</scope>
    <source>
        <strain evidence="3 5">MRSN14237</strain>
    </source>
</reference>
<reference evidence="2 4" key="1">
    <citation type="submission" date="2016-01" db="EMBL/GenBank/DDBJ databases">
        <title>Draft sequences of Acinetobacter baumannii isolates from wounded military personnel.</title>
        <authorList>
            <person name="Arivett B.A."/>
            <person name="Fiester S.E."/>
            <person name="Ream D.C."/>
            <person name="Actis L.A."/>
        </authorList>
    </citation>
    <scope>NUCLEOTIDE SEQUENCE [LARGE SCALE GENOMIC DNA]</scope>
    <source>
        <strain evidence="2 4">AB2828</strain>
    </source>
</reference>
<gene>
    <name evidence="3" type="ORF">FJU42_20205</name>
    <name evidence="2" type="ORF">LV35_01292</name>
</gene>
<proteinExistence type="predicted"/>
<dbReference type="RefSeq" id="WP_000005966.1">
    <property type="nucleotide sequence ID" value="NZ_CAUZGP010000023.1"/>
</dbReference>
<keyword evidence="1" id="KW-0472">Membrane</keyword>
<keyword evidence="1" id="KW-0812">Transmembrane</keyword>
<feature type="transmembrane region" description="Helical" evidence="1">
    <location>
        <begin position="396"/>
        <end position="413"/>
    </location>
</feature>
<dbReference type="Proteomes" id="UP000315888">
    <property type="component" value="Unassembled WGS sequence"/>
</dbReference>
<dbReference type="EMBL" id="LRDT01000013">
    <property type="protein sequence ID" value="KZA20396.1"/>
    <property type="molecule type" value="Genomic_DNA"/>
</dbReference>
<dbReference type="AlphaFoldDB" id="A0A0M3FMN2"/>
<evidence type="ECO:0000313" key="4">
    <source>
        <dbReference type="Proteomes" id="UP000076296"/>
    </source>
</evidence>
<name>A0A0M3FMN2_ACIBA</name>
<dbReference type="Proteomes" id="UP000076296">
    <property type="component" value="Unassembled WGS sequence"/>
</dbReference>
<evidence type="ECO:0000313" key="5">
    <source>
        <dbReference type="Proteomes" id="UP000315888"/>
    </source>
</evidence>
<evidence type="ECO:0000256" key="1">
    <source>
        <dbReference type="SAM" id="Phobius"/>
    </source>
</evidence>
<keyword evidence="1" id="KW-1133">Transmembrane helix</keyword>
<feature type="transmembrane region" description="Helical" evidence="1">
    <location>
        <begin position="293"/>
        <end position="318"/>
    </location>
</feature>
<organism evidence="2 4">
    <name type="scientific">Acinetobacter baumannii</name>
    <dbReference type="NCBI Taxonomy" id="470"/>
    <lineage>
        <taxon>Bacteria</taxon>
        <taxon>Pseudomonadati</taxon>
        <taxon>Pseudomonadota</taxon>
        <taxon>Gammaproteobacteria</taxon>
        <taxon>Moraxellales</taxon>
        <taxon>Moraxellaceae</taxon>
        <taxon>Acinetobacter</taxon>
        <taxon>Acinetobacter calcoaceticus/baumannii complex</taxon>
    </lineage>
</organism>
<sequence>MSEYEEKKLFIEKIAQACDLLYDLSMEGSRITGRAKNNDDLIKVTNLLRDAEKIEEELSFSSNGLIITFYKVLNIFKNFDKLLNDSNYRRDVPAQFFYLIESKKAFYFDRVDSYFENYLNIIKIYKFFEEKSDHKSSEHGNQNLIFLGNKKLVVTDEYHSQDLIEIPDAIKFMSKFLTEDLSNGITNKEKDQILKKTLVNFFKDCETIKFSQIINDFKKLNHCVDSELDIYMSKFSYEDIKKEVEKEKVDFIVRLNKVFSDIQTQLIGVPVSVILAADKLKLGKLALEDPNKFYGISLTNLLVILAIGFYAIILAMLIRNQSNTLAALKDEIDHHESLFKNKHKGIAQKFINSFVQVKNRYEHQKKMLLWVDVLVCIAFGIIFLMAYVSMFSHLEILLPFMGGLLLIGIFIFYRSYE</sequence>
<comment type="caution">
    <text evidence="2">The sequence shown here is derived from an EMBL/GenBank/DDBJ whole genome shotgun (WGS) entry which is preliminary data.</text>
</comment>
<protein>
    <submittedName>
        <fullName evidence="2">Uncharacterized protein</fullName>
    </submittedName>
</protein>
<dbReference type="EMBL" id="VHGY01000096">
    <property type="protein sequence ID" value="TPU59689.1"/>
    <property type="molecule type" value="Genomic_DNA"/>
</dbReference>
<evidence type="ECO:0000313" key="2">
    <source>
        <dbReference type="EMBL" id="KZA20396.1"/>
    </source>
</evidence>